<dbReference type="PANTHER" id="PTHR12289:SF38">
    <property type="entry name" value="METAXIN-2"/>
    <property type="match status" value="1"/>
</dbReference>
<dbReference type="InterPro" id="IPR050931">
    <property type="entry name" value="Mito_Protein_Transport_Metaxin"/>
</dbReference>
<keyword evidence="4" id="KW-1000">Mitochondrion outer membrane</keyword>
<keyword evidence="6" id="KW-0496">Mitochondrion</keyword>
<reference evidence="10" key="2">
    <citation type="submission" date="2014-07" db="EMBL/GenBank/DDBJ databases">
        <authorList>
            <person name="Hull J."/>
        </authorList>
    </citation>
    <scope>NUCLEOTIDE SEQUENCE</scope>
</reference>
<feature type="non-terminal residue" evidence="10">
    <location>
        <position position="378"/>
    </location>
</feature>
<evidence type="ECO:0000256" key="6">
    <source>
        <dbReference type="ARBA" id="ARBA00023128"/>
    </source>
</evidence>
<evidence type="ECO:0000256" key="7">
    <source>
        <dbReference type="ARBA" id="ARBA00023136"/>
    </source>
</evidence>
<evidence type="ECO:0000259" key="9">
    <source>
        <dbReference type="Pfam" id="PF17171"/>
    </source>
</evidence>
<dbReference type="SFLD" id="SFLDS00019">
    <property type="entry name" value="Glutathione_Transferase_(cytos"/>
    <property type="match status" value="1"/>
</dbReference>
<dbReference type="InterPro" id="IPR040079">
    <property type="entry name" value="Glutathione_S-Trfase"/>
</dbReference>
<evidence type="ECO:0000259" key="8">
    <source>
        <dbReference type="Pfam" id="PF10568"/>
    </source>
</evidence>
<comment type="similarity">
    <text evidence="2">Belongs to the metaxin family.</text>
</comment>
<dbReference type="AlphaFoldDB" id="A0A0A9Y4X2"/>
<dbReference type="SUPFAM" id="SSF47616">
    <property type="entry name" value="GST C-terminal domain-like"/>
    <property type="match status" value="1"/>
</dbReference>
<evidence type="ECO:0000256" key="1">
    <source>
        <dbReference type="ARBA" id="ARBA00004294"/>
    </source>
</evidence>
<dbReference type="GO" id="GO:0001401">
    <property type="term" value="C:SAM complex"/>
    <property type="evidence" value="ECO:0007669"/>
    <property type="project" value="InterPro"/>
</dbReference>
<keyword evidence="7" id="KW-0472">Membrane</keyword>
<dbReference type="PANTHER" id="PTHR12289">
    <property type="entry name" value="METAXIN RELATED"/>
    <property type="match status" value="1"/>
</dbReference>
<dbReference type="EMBL" id="GBHO01016918">
    <property type="protein sequence ID" value="JAG26686.1"/>
    <property type="molecule type" value="Transcribed_RNA"/>
</dbReference>
<sequence>MFVGGDSIKGEDPNYSDQVSGFLKKLDQESLIVTNMGLEERIRGCAALTNCESFDHALAGFLSQEPWPDDVQLFQPYETEQILLPDNANCLAVQTFLKMCDLKYVVEYRTNAEEMSPSGRVPFIKCGACLISDFEPITSFVSNKGISLSAHLDEVQKADMRAFMSLVNTVLGNAENYLTWVDDETYSKITKPRYGSVHPFPLNHWLCFSKRRTVLKKLSALGWANKSLESVYEEVEKGCSALSDRLEKSRFFFGEQPCEVDAYLFGHVYAILTMCCMPAGLGLSDVIRRHPNIVNHCKAMMRRAGFARDVDTPVYHRSCAKGNTESEWTDEFSCVIDDDDDTDYPYTQTIQDYSCMINEENTIYDAVFGEVVDLEEEL</sequence>
<dbReference type="GO" id="GO:0015031">
    <property type="term" value="P:protein transport"/>
    <property type="evidence" value="ECO:0007669"/>
    <property type="project" value="UniProtKB-KW"/>
</dbReference>
<evidence type="ECO:0000256" key="5">
    <source>
        <dbReference type="ARBA" id="ARBA00022927"/>
    </source>
</evidence>
<dbReference type="InterPro" id="IPR036282">
    <property type="entry name" value="Glutathione-S-Trfase_C_sf"/>
</dbReference>
<dbReference type="Gene3D" id="1.20.1050.10">
    <property type="match status" value="1"/>
</dbReference>
<comment type="subcellular location">
    <subcellularLocation>
        <location evidence="1">Mitochondrion outer membrane</location>
    </subcellularLocation>
</comment>
<evidence type="ECO:0000256" key="3">
    <source>
        <dbReference type="ARBA" id="ARBA00022448"/>
    </source>
</evidence>
<protein>
    <submittedName>
        <fullName evidence="10">Metaxin-2</fullName>
    </submittedName>
</protein>
<evidence type="ECO:0000313" key="10">
    <source>
        <dbReference type="EMBL" id="JAG26686.1"/>
    </source>
</evidence>
<evidence type="ECO:0000256" key="2">
    <source>
        <dbReference type="ARBA" id="ARBA00009170"/>
    </source>
</evidence>
<feature type="domain" description="Metaxin glutathione S-transferase" evidence="9">
    <location>
        <begin position="236"/>
        <end position="300"/>
    </location>
</feature>
<dbReference type="SFLD" id="SFLDG01180">
    <property type="entry name" value="SUF1"/>
    <property type="match status" value="1"/>
</dbReference>
<keyword evidence="5" id="KW-0653">Protein transport</keyword>
<proteinExistence type="inferred from homology"/>
<keyword evidence="3" id="KW-0813">Transport</keyword>
<dbReference type="InterPro" id="IPR019564">
    <property type="entry name" value="Sam37/metaxin_N"/>
</dbReference>
<organism evidence="10">
    <name type="scientific">Lygus hesperus</name>
    <name type="common">Western plant bug</name>
    <dbReference type="NCBI Taxonomy" id="30085"/>
    <lineage>
        <taxon>Eukaryota</taxon>
        <taxon>Metazoa</taxon>
        <taxon>Ecdysozoa</taxon>
        <taxon>Arthropoda</taxon>
        <taxon>Hexapoda</taxon>
        <taxon>Insecta</taxon>
        <taxon>Pterygota</taxon>
        <taxon>Neoptera</taxon>
        <taxon>Paraneoptera</taxon>
        <taxon>Hemiptera</taxon>
        <taxon>Heteroptera</taxon>
        <taxon>Panheteroptera</taxon>
        <taxon>Cimicomorpha</taxon>
        <taxon>Miridae</taxon>
        <taxon>Mirini</taxon>
        <taxon>Lygus</taxon>
    </lineage>
</organism>
<gene>
    <name evidence="10" type="primary">MTX2_3</name>
    <name evidence="10" type="ORF">CM83_76183</name>
</gene>
<name>A0A0A9Y4X2_LYGHE</name>
<accession>A0A0A9Y4X2</accession>
<dbReference type="Pfam" id="PF10568">
    <property type="entry name" value="Tom37"/>
    <property type="match status" value="1"/>
</dbReference>
<reference evidence="10" key="1">
    <citation type="journal article" date="2014" name="PLoS ONE">
        <title>Transcriptome-Based Identification of ABC Transporters in the Western Tarnished Plant Bug Lygus hesperus.</title>
        <authorList>
            <person name="Hull J.J."/>
            <person name="Chaney K."/>
            <person name="Geib S.M."/>
            <person name="Fabrick J.A."/>
            <person name="Brent C.S."/>
            <person name="Walsh D."/>
            <person name="Lavine L.C."/>
        </authorList>
    </citation>
    <scope>NUCLEOTIDE SEQUENCE</scope>
</reference>
<feature type="domain" description="Mitochondrial outer membrane transport complex Sam37/metaxin N-terminal" evidence="8">
    <location>
        <begin position="90"/>
        <end position="210"/>
    </location>
</feature>
<dbReference type="GO" id="GO:0007005">
    <property type="term" value="P:mitochondrion organization"/>
    <property type="evidence" value="ECO:0007669"/>
    <property type="project" value="TreeGrafter"/>
</dbReference>
<dbReference type="InterPro" id="IPR033468">
    <property type="entry name" value="Metaxin_GST"/>
</dbReference>
<dbReference type="Pfam" id="PF17171">
    <property type="entry name" value="GST_C_6"/>
    <property type="match status" value="1"/>
</dbReference>
<evidence type="ECO:0000256" key="4">
    <source>
        <dbReference type="ARBA" id="ARBA00022787"/>
    </source>
</evidence>